<dbReference type="PROSITE" id="PS51352">
    <property type="entry name" value="THIOREDOXIN_2"/>
    <property type="match status" value="1"/>
</dbReference>
<keyword evidence="2" id="KW-0812">Transmembrane</keyword>
<feature type="compositionally biased region" description="Low complexity" evidence="1">
    <location>
        <begin position="45"/>
        <end position="58"/>
    </location>
</feature>
<accession>A0A517PBD2</accession>
<evidence type="ECO:0000313" key="4">
    <source>
        <dbReference type="EMBL" id="QDT16677.1"/>
    </source>
</evidence>
<keyword evidence="4" id="KW-0560">Oxidoreductase</keyword>
<feature type="transmembrane region" description="Helical" evidence="2">
    <location>
        <begin position="16"/>
        <end position="36"/>
    </location>
</feature>
<dbReference type="GO" id="GO:0047134">
    <property type="term" value="F:protein-disulfide reductase [NAD(P)H] activity"/>
    <property type="evidence" value="ECO:0007669"/>
    <property type="project" value="UniProtKB-EC"/>
</dbReference>
<evidence type="ECO:0000256" key="2">
    <source>
        <dbReference type="SAM" id="Phobius"/>
    </source>
</evidence>
<name>A0A517PBD2_9PLAN</name>
<dbReference type="PANTHER" id="PTHR32234:SF0">
    <property type="entry name" value="THIOL:DISULFIDE INTERCHANGE PROTEIN DSBD"/>
    <property type="match status" value="1"/>
</dbReference>
<feature type="domain" description="Thioredoxin" evidence="3">
    <location>
        <begin position="52"/>
        <end position="188"/>
    </location>
</feature>
<evidence type="ECO:0000313" key="5">
    <source>
        <dbReference type="Proteomes" id="UP000318741"/>
    </source>
</evidence>
<gene>
    <name evidence="4" type="primary">dsbD_3</name>
    <name evidence="4" type="ORF">CA12_27830</name>
</gene>
<reference evidence="4 5" key="1">
    <citation type="submission" date="2019-02" db="EMBL/GenBank/DDBJ databases">
        <title>Deep-cultivation of Planctomycetes and their phenomic and genomic characterization uncovers novel biology.</title>
        <authorList>
            <person name="Wiegand S."/>
            <person name="Jogler M."/>
            <person name="Boedeker C."/>
            <person name="Pinto D."/>
            <person name="Vollmers J."/>
            <person name="Rivas-Marin E."/>
            <person name="Kohn T."/>
            <person name="Peeters S.H."/>
            <person name="Heuer A."/>
            <person name="Rast P."/>
            <person name="Oberbeckmann S."/>
            <person name="Bunk B."/>
            <person name="Jeske O."/>
            <person name="Meyerdierks A."/>
            <person name="Storesund J.E."/>
            <person name="Kallscheuer N."/>
            <person name="Luecker S."/>
            <person name="Lage O.M."/>
            <person name="Pohl T."/>
            <person name="Merkel B.J."/>
            <person name="Hornburger P."/>
            <person name="Mueller R.-W."/>
            <person name="Bruemmer F."/>
            <person name="Labrenz M."/>
            <person name="Spormann A.M."/>
            <person name="Op den Camp H."/>
            <person name="Overmann J."/>
            <person name="Amann R."/>
            <person name="Jetten M.S.M."/>
            <person name="Mascher T."/>
            <person name="Medema M.H."/>
            <person name="Devos D.P."/>
            <person name="Kaster A.-K."/>
            <person name="Ovreas L."/>
            <person name="Rohde M."/>
            <person name="Galperin M.Y."/>
            <person name="Jogler C."/>
        </authorList>
    </citation>
    <scope>NUCLEOTIDE SEQUENCE [LARGE SCALE GENOMIC DNA]</scope>
    <source>
        <strain evidence="4 5">CA12</strain>
    </source>
</reference>
<keyword evidence="2" id="KW-1133">Transmembrane helix</keyword>
<dbReference type="GO" id="GO:0045454">
    <property type="term" value="P:cell redox homeostasis"/>
    <property type="evidence" value="ECO:0007669"/>
    <property type="project" value="TreeGrafter"/>
</dbReference>
<keyword evidence="2" id="KW-0472">Membrane</keyword>
<dbReference type="Proteomes" id="UP000318741">
    <property type="component" value="Chromosome"/>
</dbReference>
<evidence type="ECO:0000259" key="3">
    <source>
        <dbReference type="PROSITE" id="PS51352"/>
    </source>
</evidence>
<evidence type="ECO:0000256" key="1">
    <source>
        <dbReference type="SAM" id="MobiDB-lite"/>
    </source>
</evidence>
<dbReference type="PANTHER" id="PTHR32234">
    <property type="entry name" value="THIOL:DISULFIDE INTERCHANGE PROTEIN DSBD"/>
    <property type="match status" value="1"/>
</dbReference>
<dbReference type="InterPro" id="IPR036249">
    <property type="entry name" value="Thioredoxin-like_sf"/>
</dbReference>
<dbReference type="EMBL" id="CP036265">
    <property type="protein sequence ID" value="QDT16677.1"/>
    <property type="molecule type" value="Genomic_DNA"/>
</dbReference>
<dbReference type="InterPro" id="IPR013766">
    <property type="entry name" value="Thioredoxin_domain"/>
</dbReference>
<dbReference type="KEGG" id="acaf:CA12_27830"/>
<organism evidence="4 5">
    <name type="scientific">Alienimonas californiensis</name>
    <dbReference type="NCBI Taxonomy" id="2527989"/>
    <lineage>
        <taxon>Bacteria</taxon>
        <taxon>Pseudomonadati</taxon>
        <taxon>Planctomycetota</taxon>
        <taxon>Planctomycetia</taxon>
        <taxon>Planctomycetales</taxon>
        <taxon>Planctomycetaceae</taxon>
        <taxon>Alienimonas</taxon>
    </lineage>
</organism>
<sequence length="195" mass="19726">MPAACPPSSVSCRPCFGAVVVLLGVAAISAAALVGWSDPMSAGTSASDSPAAAEQDAAPPAPQSGESKGVAAAAIPPVPWRTDLTAALAESAHSGEPLLVDFAAAWCPPCRLMDEKTWSDPTVRKAVTADVIPVKLDVGNAAAQAASDDYDVAYLPTLLLLNPAGEEVARTGFVDAAGLLEFLDENRAAATASDR</sequence>
<protein>
    <submittedName>
        <fullName evidence="4">Thiol:disulfide interchange protein DsbD</fullName>
        <ecNumber evidence="4">1.8.1.8</ecNumber>
    </submittedName>
</protein>
<proteinExistence type="predicted"/>
<keyword evidence="5" id="KW-1185">Reference proteome</keyword>
<dbReference type="OrthoDB" id="267639at2"/>
<dbReference type="Pfam" id="PF13899">
    <property type="entry name" value="Thioredoxin_7"/>
    <property type="match status" value="1"/>
</dbReference>
<feature type="region of interest" description="Disordered" evidence="1">
    <location>
        <begin position="43"/>
        <end position="71"/>
    </location>
</feature>
<dbReference type="Gene3D" id="3.40.30.10">
    <property type="entry name" value="Glutaredoxin"/>
    <property type="match status" value="1"/>
</dbReference>
<dbReference type="EC" id="1.8.1.8" evidence="4"/>
<dbReference type="AlphaFoldDB" id="A0A517PBD2"/>
<dbReference type="SUPFAM" id="SSF52833">
    <property type="entry name" value="Thioredoxin-like"/>
    <property type="match status" value="1"/>
</dbReference>